<keyword evidence="2" id="KW-1185">Reference proteome</keyword>
<dbReference type="VEuPathDB" id="VectorBase:AARA014121"/>
<name>A0A182IF51_ANOAR</name>
<dbReference type="EMBL" id="APCN01004090">
    <property type="status" value="NOT_ANNOTATED_CDS"/>
    <property type="molecule type" value="Genomic_DNA"/>
</dbReference>
<protein>
    <submittedName>
        <fullName evidence="1">Uncharacterized protein</fullName>
    </submittedName>
</protein>
<dbReference type="AlphaFoldDB" id="A0A182IF51"/>
<proteinExistence type="predicted"/>
<evidence type="ECO:0000313" key="1">
    <source>
        <dbReference type="EnsemblMetazoa" id="AARA014121-PA"/>
    </source>
</evidence>
<reference evidence="1" key="1">
    <citation type="submission" date="2022-08" db="UniProtKB">
        <authorList>
            <consortium name="EnsemblMetazoa"/>
        </authorList>
    </citation>
    <scope>IDENTIFICATION</scope>
    <source>
        <strain evidence="1">Dongola</strain>
    </source>
</reference>
<sequence length="65" mass="7975">MQYSILSHGTWLRRLSLKPAVKKRKKPKLKQNREEKKNAYRYEKKAKREKIYTYKQIKTTTDESM</sequence>
<dbReference type="EnsemblMetazoa" id="AARA014121-RA">
    <property type="protein sequence ID" value="AARA014121-PA"/>
    <property type="gene ID" value="AARA014121"/>
</dbReference>
<evidence type="ECO:0000313" key="2">
    <source>
        <dbReference type="Proteomes" id="UP000075840"/>
    </source>
</evidence>
<accession>A0A182IF51</accession>
<organism evidence="1 2">
    <name type="scientific">Anopheles arabiensis</name>
    <name type="common">Mosquito</name>
    <dbReference type="NCBI Taxonomy" id="7173"/>
    <lineage>
        <taxon>Eukaryota</taxon>
        <taxon>Metazoa</taxon>
        <taxon>Ecdysozoa</taxon>
        <taxon>Arthropoda</taxon>
        <taxon>Hexapoda</taxon>
        <taxon>Insecta</taxon>
        <taxon>Pterygota</taxon>
        <taxon>Neoptera</taxon>
        <taxon>Endopterygota</taxon>
        <taxon>Diptera</taxon>
        <taxon>Nematocera</taxon>
        <taxon>Culicoidea</taxon>
        <taxon>Culicidae</taxon>
        <taxon>Anophelinae</taxon>
        <taxon>Anopheles</taxon>
    </lineage>
</organism>
<dbReference type="Proteomes" id="UP000075840">
    <property type="component" value="Unassembled WGS sequence"/>
</dbReference>